<sequence>MKRILFIIQIIILGIHAFPELKYIEIDSKQNLPMIRIKTVDDFEAIIKAYDISLIFLQSDSYSKPGSSTVPKSSDAFVIAGNTYFIFSLEGYKTLADYKKGKSEGYKNPSDYEKAKQLGIENGEFFYYCERNSFTNLEDAEDAYKNGFVLYSTVKKQSSVEKMVSPLQSLIVFNENPPKNKESEAYYGAKELGYVNYVDYKDYLDYTSKGFKTKEDSQIAENNGFEKGDDYYNAKEKGIESYDDYELTNFSSPIKSEYTLSEKSDVLNFICPIGTNIYAAMSGKVTSIGYDTRFGNYVIVTHNSRLKTIYGNMSSTRCKKGTYITEETKIGSVGSTGDSKEPHLGFQILRDEQNISGKKLMEIFKK</sequence>
<dbReference type="Proteomes" id="UP000518887">
    <property type="component" value="Unassembled WGS sequence"/>
</dbReference>
<keyword evidence="3" id="KW-1185">Reference proteome</keyword>
<reference evidence="2 3" key="1">
    <citation type="submission" date="2020-08" db="EMBL/GenBank/DDBJ databases">
        <title>Genomic Encyclopedia of Type Strains, Phase IV (KMG-IV): sequencing the most valuable type-strain genomes for metagenomic binning, comparative biology and taxonomic classification.</title>
        <authorList>
            <person name="Goeker M."/>
        </authorList>
    </citation>
    <scope>NUCLEOTIDE SEQUENCE [LARGE SCALE GENOMIC DNA]</scope>
    <source>
        <strain evidence="2 3">DSM 103462</strain>
    </source>
</reference>
<proteinExistence type="predicted"/>
<dbReference type="EMBL" id="JACHFQ010000001">
    <property type="protein sequence ID" value="MBB5224734.1"/>
    <property type="molecule type" value="Genomic_DNA"/>
</dbReference>
<dbReference type="InterPro" id="IPR016047">
    <property type="entry name" value="M23ase_b-sheet_dom"/>
</dbReference>
<dbReference type="CDD" id="cd12797">
    <property type="entry name" value="M23_peptidase"/>
    <property type="match status" value="1"/>
</dbReference>
<dbReference type="PANTHER" id="PTHR21666:SF270">
    <property type="entry name" value="MUREIN HYDROLASE ACTIVATOR ENVC"/>
    <property type="match status" value="1"/>
</dbReference>
<organism evidence="2 3">
    <name type="scientific">Treponema ruminis</name>
    <dbReference type="NCBI Taxonomy" id="744515"/>
    <lineage>
        <taxon>Bacteria</taxon>
        <taxon>Pseudomonadati</taxon>
        <taxon>Spirochaetota</taxon>
        <taxon>Spirochaetia</taxon>
        <taxon>Spirochaetales</taxon>
        <taxon>Treponemataceae</taxon>
        <taxon>Treponema</taxon>
    </lineage>
</organism>
<feature type="domain" description="M23ase beta-sheet core" evidence="1">
    <location>
        <begin position="267"/>
        <end position="355"/>
    </location>
</feature>
<dbReference type="RefSeq" id="WP_184656339.1">
    <property type="nucleotide sequence ID" value="NZ_JACHFQ010000001.1"/>
</dbReference>
<dbReference type="InterPro" id="IPR011055">
    <property type="entry name" value="Dup_hybrid_motif"/>
</dbReference>
<evidence type="ECO:0000259" key="1">
    <source>
        <dbReference type="Pfam" id="PF01551"/>
    </source>
</evidence>
<evidence type="ECO:0000313" key="2">
    <source>
        <dbReference type="EMBL" id="MBB5224734.1"/>
    </source>
</evidence>
<dbReference type="InterPro" id="IPR050570">
    <property type="entry name" value="Cell_wall_metabolism_enzyme"/>
</dbReference>
<dbReference type="Gene3D" id="2.70.70.10">
    <property type="entry name" value="Glucose Permease (Domain IIA)"/>
    <property type="match status" value="1"/>
</dbReference>
<comment type="caution">
    <text evidence="2">The sequence shown here is derived from an EMBL/GenBank/DDBJ whole genome shotgun (WGS) entry which is preliminary data.</text>
</comment>
<dbReference type="PANTHER" id="PTHR21666">
    <property type="entry name" value="PEPTIDASE-RELATED"/>
    <property type="match status" value="1"/>
</dbReference>
<accession>A0A7W8LKU9</accession>
<dbReference type="Pfam" id="PF01551">
    <property type="entry name" value="Peptidase_M23"/>
    <property type="match status" value="1"/>
</dbReference>
<dbReference type="SUPFAM" id="SSF51261">
    <property type="entry name" value="Duplicated hybrid motif"/>
    <property type="match status" value="1"/>
</dbReference>
<dbReference type="GO" id="GO:0004222">
    <property type="term" value="F:metalloendopeptidase activity"/>
    <property type="evidence" value="ECO:0007669"/>
    <property type="project" value="TreeGrafter"/>
</dbReference>
<name>A0A7W8LKU9_9SPIR</name>
<dbReference type="AlphaFoldDB" id="A0A7W8LKU9"/>
<evidence type="ECO:0000313" key="3">
    <source>
        <dbReference type="Proteomes" id="UP000518887"/>
    </source>
</evidence>
<gene>
    <name evidence="2" type="ORF">HNP76_000074</name>
</gene>
<protein>
    <recommendedName>
        <fullName evidence="1">M23ase beta-sheet core domain-containing protein</fullName>
    </recommendedName>
</protein>